<evidence type="ECO:0000259" key="4">
    <source>
        <dbReference type="Pfam" id="PF08241"/>
    </source>
</evidence>
<proteinExistence type="inferred from homology"/>
<dbReference type="PANTHER" id="PTHR44942:SF4">
    <property type="entry name" value="METHYLTRANSFERASE TYPE 11 DOMAIN-CONTAINING PROTEIN"/>
    <property type="match status" value="1"/>
</dbReference>
<dbReference type="GO" id="GO:0032259">
    <property type="term" value="P:methylation"/>
    <property type="evidence" value="ECO:0007669"/>
    <property type="project" value="UniProtKB-KW"/>
</dbReference>
<reference evidence="5 6" key="1">
    <citation type="submission" date="2012-10" db="EMBL/GenBank/DDBJ databases">
        <title>Genome sequence of Vibrio Cholerae HENC-02.</title>
        <authorList>
            <person name="Eppinger M."/>
            <person name="Hasan N.A."/>
            <person name="Sengamalay N."/>
            <person name="Hine E."/>
            <person name="Su Q."/>
            <person name="Daugherty S.C."/>
            <person name="Young S."/>
            <person name="Sadzewicz L."/>
            <person name="Tallon L."/>
            <person name="Cebula T.A."/>
            <person name="Ravel J."/>
            <person name="Colwell R.R."/>
        </authorList>
    </citation>
    <scope>NUCLEOTIDE SEQUENCE [LARGE SCALE GENOMIC DNA]</scope>
    <source>
        <strain evidence="5 6">HENC-02</strain>
    </source>
</reference>
<dbReference type="CDD" id="cd02440">
    <property type="entry name" value="AdoMet_MTases"/>
    <property type="match status" value="1"/>
</dbReference>
<sequence>MSEEYNQAISKHYAAYRPPLHQVILQANLEELPQFQLGLDVGCGTGVSTFALAKFCQQVHGVDPSTSMIEQAKPSVGIEYHVGDGEHVPLSDSSVDVVTFAGSLSYAKSTALLAELQRVCQPKAHVVVYDFEVLLEKPLAQLGIEMDLVESNYDHAINFSDCEGFQAVNVYKETVELEVSAEELAHVLFSSSKRYSKLAEAFAGDDPFVNAVEALKQHNQKHVIQADTYFAMYQVNI</sequence>
<feature type="domain" description="Methyltransferase type 11" evidence="4">
    <location>
        <begin position="39"/>
        <end position="127"/>
    </location>
</feature>
<evidence type="ECO:0000313" key="5">
    <source>
        <dbReference type="EMBL" id="EKM31402.1"/>
    </source>
</evidence>
<dbReference type="AlphaFoldDB" id="A0A454CYC1"/>
<gene>
    <name evidence="5" type="ORF">VCHENC02_2954</name>
</gene>
<dbReference type="EMBL" id="AJSR01001212">
    <property type="protein sequence ID" value="EKM31402.1"/>
    <property type="molecule type" value="Genomic_DNA"/>
</dbReference>
<dbReference type="GO" id="GO:0008757">
    <property type="term" value="F:S-adenosylmethionine-dependent methyltransferase activity"/>
    <property type="evidence" value="ECO:0007669"/>
    <property type="project" value="InterPro"/>
</dbReference>
<dbReference type="SUPFAM" id="SSF53335">
    <property type="entry name" value="S-adenosyl-L-methionine-dependent methyltransferases"/>
    <property type="match status" value="1"/>
</dbReference>
<evidence type="ECO:0000256" key="1">
    <source>
        <dbReference type="ARBA" id="ARBA00008361"/>
    </source>
</evidence>
<dbReference type="InterPro" id="IPR029063">
    <property type="entry name" value="SAM-dependent_MTases_sf"/>
</dbReference>
<dbReference type="PANTHER" id="PTHR44942">
    <property type="entry name" value="METHYLTRANSF_11 DOMAIN-CONTAINING PROTEIN"/>
    <property type="match status" value="1"/>
</dbReference>
<evidence type="ECO:0000313" key="6">
    <source>
        <dbReference type="Proteomes" id="UP000008367"/>
    </source>
</evidence>
<evidence type="ECO:0000256" key="2">
    <source>
        <dbReference type="ARBA" id="ARBA00022603"/>
    </source>
</evidence>
<evidence type="ECO:0000256" key="3">
    <source>
        <dbReference type="ARBA" id="ARBA00022679"/>
    </source>
</evidence>
<dbReference type="Proteomes" id="UP000008367">
    <property type="component" value="Unassembled WGS sequence"/>
</dbReference>
<dbReference type="STRING" id="669.AL538_21135"/>
<protein>
    <submittedName>
        <fullName evidence="5">Methyltransferase domain protein</fullName>
    </submittedName>
</protein>
<keyword evidence="2 5" id="KW-0489">Methyltransferase</keyword>
<dbReference type="Gene3D" id="3.40.50.150">
    <property type="entry name" value="Vaccinia Virus protein VP39"/>
    <property type="match status" value="1"/>
</dbReference>
<accession>A0A454CYC1</accession>
<name>A0A454CYC1_VIBHA</name>
<organism evidence="5 6">
    <name type="scientific">Vibrio harveyi</name>
    <name type="common">Beneckea harveyi</name>
    <dbReference type="NCBI Taxonomy" id="669"/>
    <lineage>
        <taxon>Bacteria</taxon>
        <taxon>Pseudomonadati</taxon>
        <taxon>Pseudomonadota</taxon>
        <taxon>Gammaproteobacteria</taxon>
        <taxon>Vibrionales</taxon>
        <taxon>Vibrionaceae</taxon>
        <taxon>Vibrio</taxon>
    </lineage>
</organism>
<comment type="similarity">
    <text evidence="1">Belongs to the methyltransferase superfamily.</text>
</comment>
<dbReference type="Pfam" id="PF08241">
    <property type="entry name" value="Methyltransf_11"/>
    <property type="match status" value="1"/>
</dbReference>
<keyword evidence="3 5" id="KW-0808">Transferase</keyword>
<dbReference type="InterPro" id="IPR051052">
    <property type="entry name" value="Diverse_substrate_MTase"/>
</dbReference>
<comment type="caution">
    <text evidence="5">The sequence shown here is derived from an EMBL/GenBank/DDBJ whole genome shotgun (WGS) entry which is preliminary data.</text>
</comment>
<dbReference type="InterPro" id="IPR013216">
    <property type="entry name" value="Methyltransf_11"/>
</dbReference>